<evidence type="ECO:0000313" key="8">
    <source>
        <dbReference type="EMBL" id="PPJ51946.1"/>
    </source>
</evidence>
<feature type="region of interest" description="Disordered" evidence="7">
    <location>
        <begin position="53"/>
        <end position="77"/>
    </location>
</feature>
<evidence type="ECO:0000256" key="4">
    <source>
        <dbReference type="ARBA" id="ARBA00023004"/>
    </source>
</evidence>
<dbReference type="EMBL" id="PNEN01001731">
    <property type="protein sequence ID" value="PPJ51946.1"/>
    <property type="molecule type" value="Genomic_DNA"/>
</dbReference>
<dbReference type="Pfam" id="PF00067">
    <property type="entry name" value="p450"/>
    <property type="match status" value="1"/>
</dbReference>
<comment type="cofactor">
    <cofactor evidence="1 5">
        <name>heme</name>
        <dbReference type="ChEBI" id="CHEBI:30413"/>
    </cofactor>
</comment>
<dbReference type="InterPro" id="IPR001128">
    <property type="entry name" value="Cyt_P450"/>
</dbReference>
<gene>
    <name evidence="8" type="ORF">CBER1_09693</name>
</gene>
<keyword evidence="6" id="KW-0560">Oxidoreductase</keyword>
<keyword evidence="4 5" id="KW-0408">Iron</keyword>
<sequence>MAPFHFTEPHPDQQKAWADSVSNSRLLLYRGMFNKPKILLTTPAAIQEVYQRGAYSRRSPPDATETSPTHVHTPTHQEPVSALLGQTPQELVNLLQKAAAKSEDGSDGVEISELINRTTLDIIGRAGFGLDFDCLANPDNDLWKEYAAVSRGEGNGARAGLVWTMLAHLLPGKLVEKFSTKRNQQTAKAVEVVRRRIGGVMAKKQAEILAAVDEAARKDSIVDRDEGEEAASKNPSKAAIGEGHNDIISACIREGGITDFEMLVNQALGILGAGHETIAQTICLAIFELSKDKTLPTRLRTEISEHIQSKEDSHLDLIASLPLLTAICNETLRLHPIIPALAREPTTSVNLLGHRIPQGTVLMTVQKVFNHNPTLWSQDSLQFLPDRWISNPTSGGAKERLAFMTFGEGPTMCIGERMARAEMAIVLAGLVREFEMECVGQGVDGRRQELEFEWGVCVDDQGGCCG</sequence>
<evidence type="ECO:0000256" key="7">
    <source>
        <dbReference type="SAM" id="MobiDB-lite"/>
    </source>
</evidence>
<comment type="similarity">
    <text evidence="2 6">Belongs to the cytochrome P450 family.</text>
</comment>
<keyword evidence="5 6" id="KW-0349">Heme</keyword>
<organism evidence="8 9">
    <name type="scientific">Cercospora berteroae</name>
    <dbReference type="NCBI Taxonomy" id="357750"/>
    <lineage>
        <taxon>Eukaryota</taxon>
        <taxon>Fungi</taxon>
        <taxon>Dikarya</taxon>
        <taxon>Ascomycota</taxon>
        <taxon>Pezizomycotina</taxon>
        <taxon>Dothideomycetes</taxon>
        <taxon>Dothideomycetidae</taxon>
        <taxon>Mycosphaerellales</taxon>
        <taxon>Mycosphaerellaceae</taxon>
        <taxon>Cercospora</taxon>
    </lineage>
</organism>
<evidence type="ECO:0000256" key="2">
    <source>
        <dbReference type="ARBA" id="ARBA00010617"/>
    </source>
</evidence>
<dbReference type="PANTHER" id="PTHR24305:SF166">
    <property type="entry name" value="CYTOCHROME P450 12A4, MITOCHONDRIAL-RELATED"/>
    <property type="match status" value="1"/>
</dbReference>
<dbReference type="GO" id="GO:0020037">
    <property type="term" value="F:heme binding"/>
    <property type="evidence" value="ECO:0007669"/>
    <property type="project" value="InterPro"/>
</dbReference>
<keyword evidence="6" id="KW-0503">Monooxygenase</keyword>
<dbReference type="PANTHER" id="PTHR24305">
    <property type="entry name" value="CYTOCHROME P450"/>
    <property type="match status" value="1"/>
</dbReference>
<feature type="binding site" description="axial binding residue" evidence="5">
    <location>
        <position position="413"/>
    </location>
    <ligand>
        <name>heme</name>
        <dbReference type="ChEBI" id="CHEBI:30413"/>
    </ligand>
    <ligandPart>
        <name>Fe</name>
        <dbReference type="ChEBI" id="CHEBI:18248"/>
    </ligandPart>
</feature>
<dbReference type="InterPro" id="IPR050121">
    <property type="entry name" value="Cytochrome_P450_monoxygenase"/>
</dbReference>
<name>A0A2S6BWU9_9PEZI</name>
<dbReference type="GO" id="GO:0005506">
    <property type="term" value="F:iron ion binding"/>
    <property type="evidence" value="ECO:0007669"/>
    <property type="project" value="InterPro"/>
</dbReference>
<dbReference type="OrthoDB" id="1470350at2759"/>
<evidence type="ECO:0000256" key="6">
    <source>
        <dbReference type="RuleBase" id="RU000461"/>
    </source>
</evidence>
<dbReference type="PRINTS" id="PR00385">
    <property type="entry name" value="P450"/>
</dbReference>
<evidence type="ECO:0000256" key="3">
    <source>
        <dbReference type="ARBA" id="ARBA00022723"/>
    </source>
</evidence>
<dbReference type="InterPro" id="IPR002401">
    <property type="entry name" value="Cyt_P450_E_grp-I"/>
</dbReference>
<dbReference type="InterPro" id="IPR036396">
    <property type="entry name" value="Cyt_P450_sf"/>
</dbReference>
<dbReference type="GO" id="GO:0004497">
    <property type="term" value="F:monooxygenase activity"/>
    <property type="evidence" value="ECO:0007669"/>
    <property type="project" value="UniProtKB-KW"/>
</dbReference>
<accession>A0A2S6BWU9</accession>
<evidence type="ECO:0000256" key="1">
    <source>
        <dbReference type="ARBA" id="ARBA00001971"/>
    </source>
</evidence>
<keyword evidence="3 5" id="KW-0479">Metal-binding</keyword>
<dbReference type="InterPro" id="IPR017972">
    <property type="entry name" value="Cyt_P450_CS"/>
</dbReference>
<feature type="compositionally biased region" description="Polar residues" evidence="7">
    <location>
        <begin position="64"/>
        <end position="77"/>
    </location>
</feature>
<comment type="caution">
    <text evidence="8">The sequence shown here is derived from an EMBL/GenBank/DDBJ whole genome shotgun (WGS) entry which is preliminary data.</text>
</comment>
<dbReference type="PRINTS" id="PR00463">
    <property type="entry name" value="EP450I"/>
</dbReference>
<evidence type="ECO:0008006" key="10">
    <source>
        <dbReference type="Google" id="ProtNLM"/>
    </source>
</evidence>
<evidence type="ECO:0000256" key="5">
    <source>
        <dbReference type="PIRSR" id="PIRSR602401-1"/>
    </source>
</evidence>
<keyword evidence="9" id="KW-1185">Reference proteome</keyword>
<protein>
    <recommendedName>
        <fullName evidence="10">Cytochrome P450</fullName>
    </recommendedName>
</protein>
<reference evidence="9" key="1">
    <citation type="journal article" date="2017" name="bioRxiv">
        <title>Conservation of a gene cluster reveals novel cercosporin biosynthetic mechanisms and extends production to the genus Colletotrichum.</title>
        <authorList>
            <person name="de Jonge R."/>
            <person name="Ebert M.K."/>
            <person name="Huitt-Roehl C.R."/>
            <person name="Pal P."/>
            <person name="Suttle J.C."/>
            <person name="Spanner R.E."/>
            <person name="Neubauer J.D."/>
            <person name="Jurick W.M.II."/>
            <person name="Stott K.A."/>
            <person name="Secor G.A."/>
            <person name="Thomma B.P.H.J."/>
            <person name="Van de Peer Y."/>
            <person name="Townsend C.A."/>
            <person name="Bolton M.D."/>
        </authorList>
    </citation>
    <scope>NUCLEOTIDE SEQUENCE [LARGE SCALE GENOMIC DNA]</scope>
    <source>
        <strain evidence="9">CBS538.71</strain>
    </source>
</reference>
<dbReference type="AlphaFoldDB" id="A0A2S6BWU9"/>
<dbReference type="Gene3D" id="1.10.630.10">
    <property type="entry name" value="Cytochrome P450"/>
    <property type="match status" value="1"/>
</dbReference>
<evidence type="ECO:0000313" key="9">
    <source>
        <dbReference type="Proteomes" id="UP000237631"/>
    </source>
</evidence>
<dbReference type="GO" id="GO:0016705">
    <property type="term" value="F:oxidoreductase activity, acting on paired donors, with incorporation or reduction of molecular oxygen"/>
    <property type="evidence" value="ECO:0007669"/>
    <property type="project" value="InterPro"/>
</dbReference>
<dbReference type="SUPFAM" id="SSF48264">
    <property type="entry name" value="Cytochrome P450"/>
    <property type="match status" value="1"/>
</dbReference>
<dbReference type="Proteomes" id="UP000237631">
    <property type="component" value="Unassembled WGS sequence"/>
</dbReference>
<proteinExistence type="inferred from homology"/>
<dbReference type="STRING" id="357750.A0A2S6BWU9"/>
<dbReference type="PROSITE" id="PS00086">
    <property type="entry name" value="CYTOCHROME_P450"/>
    <property type="match status" value="1"/>
</dbReference>